<evidence type="ECO:0008006" key="4">
    <source>
        <dbReference type="Google" id="ProtNLM"/>
    </source>
</evidence>
<dbReference type="InterPro" id="IPR019201">
    <property type="entry name" value="DUF2065"/>
</dbReference>
<name>A0A059FQ72_9PROT</name>
<accession>A0A059FQ72</accession>
<dbReference type="RefSeq" id="WP_035615693.1">
    <property type="nucleotide sequence ID" value="NZ_ARYK01000003.1"/>
</dbReference>
<dbReference type="EMBL" id="ARYK01000003">
    <property type="protein sequence ID" value="KCZ92809.1"/>
    <property type="molecule type" value="Genomic_DNA"/>
</dbReference>
<gene>
    <name evidence="2" type="ORF">HJO_07637</name>
</gene>
<dbReference type="Pfam" id="PF09838">
    <property type="entry name" value="DUF2065"/>
    <property type="match status" value="1"/>
</dbReference>
<evidence type="ECO:0000313" key="3">
    <source>
        <dbReference type="Proteomes" id="UP000025171"/>
    </source>
</evidence>
<dbReference type="AlphaFoldDB" id="A0A059FQ72"/>
<evidence type="ECO:0000313" key="2">
    <source>
        <dbReference type="EMBL" id="KCZ92809.1"/>
    </source>
</evidence>
<proteinExistence type="predicted"/>
<sequence length="64" mass="6688">MLCLMLAGAGLWLFIEGAIYAVAPDFMRRMALRLAAMSSREVAFAGLASAVIGAVLVVFAVRGA</sequence>
<reference evidence="2 3" key="1">
    <citation type="journal article" date="2014" name="Antonie Van Leeuwenhoek">
        <title>Hyphomonas beringensis sp. nov. and Hyphomonas chukchiensis sp. nov., isolated from surface seawater of the Bering Sea and Chukchi Sea.</title>
        <authorList>
            <person name="Li C."/>
            <person name="Lai Q."/>
            <person name="Li G."/>
            <person name="Dong C."/>
            <person name="Wang J."/>
            <person name="Liao Y."/>
            <person name="Shao Z."/>
        </authorList>
    </citation>
    <scope>NUCLEOTIDE SEQUENCE [LARGE SCALE GENOMIC DNA]</scope>
    <source>
        <strain evidence="2 3">MHS-2</strain>
    </source>
</reference>
<feature type="transmembrane region" description="Helical" evidence="1">
    <location>
        <begin position="41"/>
        <end position="61"/>
    </location>
</feature>
<keyword evidence="1" id="KW-0812">Transmembrane</keyword>
<organism evidence="2 3">
    <name type="scientific">Hyphomonas johnsonii MHS-2</name>
    <dbReference type="NCBI Taxonomy" id="1280950"/>
    <lineage>
        <taxon>Bacteria</taxon>
        <taxon>Pseudomonadati</taxon>
        <taxon>Pseudomonadota</taxon>
        <taxon>Alphaproteobacteria</taxon>
        <taxon>Hyphomonadales</taxon>
        <taxon>Hyphomonadaceae</taxon>
        <taxon>Hyphomonas</taxon>
    </lineage>
</organism>
<dbReference type="Proteomes" id="UP000025171">
    <property type="component" value="Unassembled WGS sequence"/>
</dbReference>
<comment type="caution">
    <text evidence="2">The sequence shown here is derived from an EMBL/GenBank/DDBJ whole genome shotgun (WGS) entry which is preliminary data.</text>
</comment>
<keyword evidence="1" id="KW-1133">Transmembrane helix</keyword>
<keyword evidence="3" id="KW-1185">Reference proteome</keyword>
<dbReference type="STRING" id="1280950.HJO_07637"/>
<protein>
    <recommendedName>
        <fullName evidence="4">DUF2065 domain-containing protein</fullName>
    </recommendedName>
</protein>
<dbReference type="PATRIC" id="fig|1280950.3.peg.1531"/>
<keyword evidence="1" id="KW-0472">Membrane</keyword>
<evidence type="ECO:0000256" key="1">
    <source>
        <dbReference type="SAM" id="Phobius"/>
    </source>
</evidence>